<accession>A0A2P4EZD7</accession>
<sequence length="85" mass="9704">MLIPGLPAAGAQNDAVKVSREVKPAAASEPVHEADVQQVERRRRDNGHWPERRRKRRRVHTRQEQPPQERDLDLSGKGLLVDIEV</sequence>
<proteinExistence type="predicted"/>
<feature type="compositionally biased region" description="Basic and acidic residues" evidence="1">
    <location>
        <begin position="61"/>
        <end position="74"/>
    </location>
</feature>
<keyword evidence="3" id="KW-1185">Reference proteome</keyword>
<dbReference type="OrthoDB" id="7017216at2"/>
<evidence type="ECO:0000256" key="1">
    <source>
        <dbReference type="SAM" id="MobiDB-lite"/>
    </source>
</evidence>
<reference evidence="2 3" key="1">
    <citation type="submission" date="2018-01" db="EMBL/GenBank/DDBJ databases">
        <title>Draft genome of the type strain Pseudomonas oceani DSM 100277 isolated from the deep water in Okinawa trough, northwestern Pacific Ocean.</title>
        <authorList>
            <person name="Gomila M."/>
            <person name="Mulet M."/>
            <person name="Garcia-Valdes E."/>
            <person name="Lalucat J."/>
        </authorList>
    </citation>
    <scope>NUCLEOTIDE SEQUENCE [LARGE SCALE GENOMIC DNA]</scope>
    <source>
        <strain evidence="2 3">DSM 100277</strain>
    </source>
</reference>
<protein>
    <submittedName>
        <fullName evidence="2">Uncharacterized protein</fullName>
    </submittedName>
</protein>
<dbReference type="AlphaFoldDB" id="A0A2P4EZD7"/>
<dbReference type="RefSeq" id="WP_104737172.1">
    <property type="nucleotide sequence ID" value="NZ_BMHR01000004.1"/>
</dbReference>
<feature type="compositionally biased region" description="Basic and acidic residues" evidence="1">
    <location>
        <begin position="30"/>
        <end position="50"/>
    </location>
</feature>
<dbReference type="EMBL" id="PPSK01000002">
    <property type="protein sequence ID" value="POB05853.1"/>
    <property type="molecule type" value="Genomic_DNA"/>
</dbReference>
<evidence type="ECO:0000313" key="2">
    <source>
        <dbReference type="EMBL" id="POB05853.1"/>
    </source>
</evidence>
<feature type="region of interest" description="Disordered" evidence="1">
    <location>
        <begin position="1"/>
        <end position="85"/>
    </location>
</feature>
<gene>
    <name evidence="2" type="ORF">C1949_04000</name>
</gene>
<name>A0A2P4EZD7_9GAMM</name>
<organism evidence="2 3">
    <name type="scientific">Halopseudomonas oceani</name>
    <dbReference type="NCBI Taxonomy" id="1708783"/>
    <lineage>
        <taxon>Bacteria</taxon>
        <taxon>Pseudomonadati</taxon>
        <taxon>Pseudomonadota</taxon>
        <taxon>Gammaproteobacteria</taxon>
        <taxon>Pseudomonadales</taxon>
        <taxon>Pseudomonadaceae</taxon>
        <taxon>Halopseudomonas</taxon>
    </lineage>
</organism>
<comment type="caution">
    <text evidence="2">The sequence shown here is derived from an EMBL/GenBank/DDBJ whole genome shotgun (WGS) entry which is preliminary data.</text>
</comment>
<dbReference type="Proteomes" id="UP000243451">
    <property type="component" value="Unassembled WGS sequence"/>
</dbReference>
<feature type="compositionally biased region" description="Basic residues" evidence="1">
    <location>
        <begin position="51"/>
        <end position="60"/>
    </location>
</feature>
<evidence type="ECO:0000313" key="3">
    <source>
        <dbReference type="Proteomes" id="UP000243451"/>
    </source>
</evidence>